<dbReference type="HOGENOM" id="CLU_041802_1_1_10"/>
<evidence type="ECO:0000256" key="4">
    <source>
        <dbReference type="ARBA" id="ARBA00022563"/>
    </source>
</evidence>
<comment type="cofactor">
    <cofactor evidence="11">
        <name>Mg(2+)</name>
        <dbReference type="ChEBI" id="CHEBI:18420"/>
    </cofactor>
    <text evidence="11">Binds 2 divalent ions per subunit.</text>
</comment>
<comment type="subcellular location">
    <subcellularLocation>
        <location evidence="11 12">Cytoplasm</location>
    </subcellularLocation>
</comment>
<evidence type="ECO:0000256" key="8">
    <source>
        <dbReference type="ARBA" id="ARBA00022840"/>
    </source>
</evidence>
<comment type="pathway">
    <text evidence="1 11">Amino-acid biosynthesis; S-adenosyl-L-methionine biosynthesis; S-adenosyl-L-methionine from L-methionine: step 1/1.</text>
</comment>
<dbReference type="KEGG" id="pdt:Prede_1329"/>
<feature type="binding site" description="in other chain" evidence="11">
    <location>
        <position position="66"/>
    </location>
    <ligand>
        <name>L-methionine</name>
        <dbReference type="ChEBI" id="CHEBI:57844"/>
        <note>ligand shared between two neighboring subunits</note>
    </ligand>
</feature>
<evidence type="ECO:0000256" key="11">
    <source>
        <dbReference type="HAMAP-Rule" id="MF_00086"/>
    </source>
</evidence>
<keyword evidence="8 11" id="KW-0067">ATP-binding</keyword>
<evidence type="ECO:0000313" key="19">
    <source>
        <dbReference type="EMBL" id="EGQ15441.1"/>
    </source>
</evidence>
<organism evidence="19 20">
    <name type="scientific">Prevotella dentalis (strain ATCC 49559 / DSM 3688 / JCM 13448 / NCTC 12043 / ES 2772)</name>
    <name type="common">Mitsuokella dentalis</name>
    <dbReference type="NCBI Taxonomy" id="908937"/>
    <lineage>
        <taxon>Bacteria</taxon>
        <taxon>Pseudomonadati</taxon>
        <taxon>Bacteroidota</taxon>
        <taxon>Bacteroidia</taxon>
        <taxon>Bacteroidales</taxon>
        <taxon>Prevotellaceae</taxon>
        <taxon>Prevotella</taxon>
    </lineage>
</organism>
<dbReference type="GO" id="GO:0004478">
    <property type="term" value="F:methionine adenosyltransferase activity"/>
    <property type="evidence" value="ECO:0007669"/>
    <property type="project" value="UniProtKB-UniRule"/>
</dbReference>
<evidence type="ECO:0000256" key="14">
    <source>
        <dbReference type="SAM" id="MobiDB-lite"/>
    </source>
</evidence>
<dbReference type="Gene3D" id="3.30.300.10">
    <property type="match status" value="3"/>
</dbReference>
<keyword evidence="3 11" id="KW-0963">Cytoplasm</keyword>
<evidence type="ECO:0000256" key="12">
    <source>
        <dbReference type="RuleBase" id="RU000542"/>
    </source>
</evidence>
<dbReference type="AlphaFoldDB" id="F9D2X4"/>
<dbReference type="GO" id="GO:0005737">
    <property type="term" value="C:cytoplasm"/>
    <property type="evidence" value="ECO:0007669"/>
    <property type="project" value="UniProtKB-SubCell"/>
</dbReference>
<feature type="binding site" evidence="11">
    <location>
        <position position="27"/>
    </location>
    <ligand>
        <name>Mg(2+)</name>
        <dbReference type="ChEBI" id="CHEBI:18420"/>
    </ligand>
</feature>
<dbReference type="InterPro" id="IPR022636">
    <property type="entry name" value="S-AdoMet_synthetase_sfam"/>
</dbReference>
<evidence type="ECO:0000313" key="21">
    <source>
        <dbReference type="Proteomes" id="UP000010862"/>
    </source>
</evidence>
<feature type="region of interest" description="Flexible loop" evidence="11">
    <location>
        <begin position="109"/>
        <end position="119"/>
    </location>
</feature>
<evidence type="ECO:0000259" key="16">
    <source>
        <dbReference type="Pfam" id="PF02772"/>
    </source>
</evidence>
<dbReference type="GO" id="GO:0005524">
    <property type="term" value="F:ATP binding"/>
    <property type="evidence" value="ECO:0007669"/>
    <property type="project" value="UniProtKB-UniRule"/>
</dbReference>
<comment type="subunit">
    <text evidence="11">Homotetramer; dimer of dimers.</text>
</comment>
<evidence type="ECO:0000313" key="18">
    <source>
        <dbReference type="EMBL" id="AGB28650.1"/>
    </source>
</evidence>
<dbReference type="EC" id="2.5.1.6" evidence="11"/>
<comment type="function">
    <text evidence="11">Catalyzes the formation of S-adenosylmethionine (AdoMet) from methionine and ATP. The overall synthetic reaction is composed of two sequential steps, AdoMet formation and the subsequent tripolyphosphate hydrolysis which occurs prior to release of AdoMet from the enzyme.</text>
</comment>
<evidence type="ECO:0000256" key="6">
    <source>
        <dbReference type="ARBA" id="ARBA00022723"/>
    </source>
</evidence>
<dbReference type="FunFam" id="3.30.300.10:FF:000020">
    <property type="entry name" value="S-adenosylmethionine synthase"/>
    <property type="match status" value="1"/>
</dbReference>
<evidence type="ECO:0000256" key="3">
    <source>
        <dbReference type="ARBA" id="ARBA00022490"/>
    </source>
</evidence>
<dbReference type="STRING" id="908937.Prede_1329"/>
<feature type="binding site" description="in other chain" evidence="11">
    <location>
        <position position="304"/>
    </location>
    <ligand>
        <name>L-methionine</name>
        <dbReference type="ChEBI" id="CHEBI:57844"/>
        <note>ligand shared between two neighboring subunits</note>
    </ligand>
</feature>
<evidence type="ECO:0000259" key="15">
    <source>
        <dbReference type="Pfam" id="PF00438"/>
    </source>
</evidence>
<evidence type="ECO:0000256" key="5">
    <source>
        <dbReference type="ARBA" id="ARBA00022679"/>
    </source>
</evidence>
<feature type="binding site" evidence="11">
    <location>
        <position position="273"/>
    </location>
    <ligand>
        <name>ATP</name>
        <dbReference type="ChEBI" id="CHEBI:30616"/>
        <note>ligand shared between two neighboring subunits</note>
    </ligand>
</feature>
<proteinExistence type="inferred from homology"/>
<evidence type="ECO:0000256" key="9">
    <source>
        <dbReference type="ARBA" id="ARBA00022842"/>
    </source>
</evidence>
<dbReference type="InterPro" id="IPR002133">
    <property type="entry name" value="S-AdoMet_synthetase"/>
</dbReference>
<dbReference type="Pfam" id="PF02772">
    <property type="entry name" value="S-AdoMet_synt_M"/>
    <property type="match status" value="1"/>
</dbReference>
<evidence type="ECO:0000256" key="7">
    <source>
        <dbReference type="ARBA" id="ARBA00022741"/>
    </source>
</evidence>
<dbReference type="Pfam" id="PF00438">
    <property type="entry name" value="S-AdoMet_synt_N"/>
    <property type="match status" value="1"/>
</dbReference>
<dbReference type="GO" id="GO:0006556">
    <property type="term" value="P:S-adenosylmethionine biosynthetic process"/>
    <property type="evidence" value="ECO:0007669"/>
    <property type="project" value="UniProtKB-UniRule"/>
</dbReference>
<dbReference type="PIRSF" id="PIRSF000497">
    <property type="entry name" value="MAT"/>
    <property type="match status" value="1"/>
</dbReference>
<sequence>MQAGLIYSQHLMSYLFSSESVSEGHPDKVADQVSDAILDQFLAYDSKSHCAVESFVTTGQVVIMGEVRSSAYIDLQTMARRAIKHIGYSKAEYQFDYNSCGVLTAIHEQSDDIDRGVSREEEDNQGAGDQGMMFGYASNETDNYMPATLDLAHLIMYTLAQIRKEGRQMTYLRPDSKSQVTIEYGENNEPLRIDTIVVSTQHDPFIQPEDDTREAQLRADEAMLAQIRQDVVGILMPRVMAEAGDKLRTLFNDEIKYLVNPTGKFVIGGPHGDTGLTGRKIIVDTYGGRGAHGGGAFSGKDPSKVDRSAAYAARYIAKNMVAAGVADEILVQLAYAIGVAEPVSIYVNTYGRSHVDCTDAEIARQIGRLFDLRPKAIERTLKLRQPMYFETAAYGHMGRKNQVVKKIFTSLYHEKEEMDVELFTWEKLDQVERIRKAFGL</sequence>
<dbReference type="UniPathway" id="UPA00315">
    <property type="reaction ID" value="UER00080"/>
</dbReference>
<feature type="region of interest" description="Disordered" evidence="14">
    <location>
        <begin position="111"/>
        <end position="131"/>
    </location>
</feature>
<comment type="similarity">
    <text evidence="2 11 13">Belongs to the AdoMet synthase family.</text>
</comment>
<gene>
    <name evidence="11 19" type="primary">metK</name>
    <name evidence="18" type="ordered locus">Prede_1329</name>
    <name evidence="19" type="ORF">HMPREF9136_1202</name>
</gene>
<feature type="binding site" evidence="11">
    <location>
        <position position="296"/>
    </location>
    <ligand>
        <name>ATP</name>
        <dbReference type="ChEBI" id="CHEBI:30616"/>
        <note>ligand shared between two neighboring subunits</note>
    </ligand>
</feature>
<evidence type="ECO:0000256" key="1">
    <source>
        <dbReference type="ARBA" id="ARBA00005224"/>
    </source>
</evidence>
<feature type="binding site" description="in other chain" evidence="11">
    <location>
        <begin position="264"/>
        <end position="265"/>
    </location>
    <ligand>
        <name>ATP</name>
        <dbReference type="ChEBI" id="CHEBI:30616"/>
        <note>ligand shared between two neighboring subunits</note>
    </ligand>
</feature>
<feature type="domain" description="S-adenosylmethionine synthetase central" evidence="16">
    <location>
        <begin position="125"/>
        <end position="265"/>
    </location>
</feature>
<feature type="domain" description="S-adenosylmethionine synthetase C-terminal" evidence="17">
    <location>
        <begin position="267"/>
        <end position="402"/>
    </location>
</feature>
<evidence type="ECO:0000256" key="13">
    <source>
        <dbReference type="RuleBase" id="RU004462"/>
    </source>
</evidence>
<dbReference type="PROSITE" id="PS00377">
    <property type="entry name" value="ADOMET_SYNTHASE_2"/>
    <property type="match status" value="1"/>
</dbReference>
<accession>F9D2X4</accession>
<keyword evidence="10 11" id="KW-0630">Potassium</keyword>
<name>F9D2X4_PREDD</name>
<keyword evidence="21" id="KW-1185">Reference proteome</keyword>
<feature type="domain" description="S-adenosylmethionine synthetase N-terminal" evidence="15">
    <location>
        <begin position="14"/>
        <end position="110"/>
    </location>
</feature>
<dbReference type="HAMAP" id="MF_00086">
    <property type="entry name" value="S_AdoMet_synth1"/>
    <property type="match status" value="1"/>
</dbReference>
<dbReference type="GO" id="GO:0006730">
    <property type="term" value="P:one-carbon metabolic process"/>
    <property type="evidence" value="ECO:0007669"/>
    <property type="project" value="UniProtKB-KW"/>
</dbReference>
<dbReference type="PATRIC" id="fig|908937.9.peg.1387"/>
<feature type="binding site" evidence="11">
    <location>
        <position position="53"/>
    </location>
    <ligand>
        <name>K(+)</name>
        <dbReference type="ChEBI" id="CHEBI:29103"/>
    </ligand>
</feature>
<dbReference type="InterPro" id="IPR022630">
    <property type="entry name" value="S-AdoMet_synt_C"/>
</dbReference>
<feature type="binding site" description="in other chain" evidence="11">
    <location>
        <begin position="175"/>
        <end position="177"/>
    </location>
    <ligand>
        <name>ATP</name>
        <dbReference type="ChEBI" id="CHEBI:30616"/>
        <note>ligand shared between two neighboring subunits</note>
    </ligand>
</feature>
<dbReference type="NCBIfam" id="TIGR01034">
    <property type="entry name" value="metK"/>
    <property type="match status" value="1"/>
</dbReference>
<evidence type="ECO:0000259" key="17">
    <source>
        <dbReference type="Pfam" id="PF02773"/>
    </source>
</evidence>
<feature type="binding site" evidence="11">
    <location>
        <position position="300"/>
    </location>
    <ligand>
        <name>ATP</name>
        <dbReference type="ChEBI" id="CHEBI:30616"/>
        <note>ligand shared between two neighboring subunits</note>
    </ligand>
</feature>
<reference evidence="18" key="3">
    <citation type="submission" date="2012-02" db="EMBL/GenBank/DDBJ databases">
        <title>Complete sequence of chromosome 1 of Prevotella dentalis DSM 3688.</title>
        <authorList>
            <consortium name="US DOE Joint Genome Institute (JGI-PGF)"/>
            <person name="Lucas S."/>
            <person name="Copeland A."/>
            <person name="Lapidus A."/>
            <person name="Glavina del Rio T."/>
            <person name="Dalin E."/>
            <person name="Tice H."/>
            <person name="Bruce D."/>
            <person name="Goodwin L."/>
            <person name="Pitluck S."/>
            <person name="Peters L."/>
            <person name="Mikhailova N."/>
            <person name="Chertkov O."/>
            <person name="Kyrpides N."/>
            <person name="Mavromatis K."/>
            <person name="Ivanova N."/>
            <person name="Brettin T."/>
            <person name="Detter J.C."/>
            <person name="Han C."/>
            <person name="Larimer F."/>
            <person name="Land M."/>
            <person name="Hauser L."/>
            <person name="Markowitz V."/>
            <person name="Cheng J.-F."/>
            <person name="Hugenholtz P."/>
            <person name="Woyke T."/>
            <person name="Wu D."/>
            <person name="Gronow S."/>
            <person name="Wellnitz S."/>
            <person name="Brambilla E."/>
            <person name="Klenk H.-P."/>
            <person name="Eisen J.A."/>
        </authorList>
    </citation>
    <scope>NUCLEOTIDE SEQUENCE [LARGE SCALE GENOMIC DNA]</scope>
    <source>
        <strain evidence="18">DSM 3688</strain>
    </source>
</reference>
<keyword evidence="4 11" id="KW-0554">One-carbon metabolism</keyword>
<comment type="cofactor">
    <cofactor evidence="11">
        <name>K(+)</name>
        <dbReference type="ChEBI" id="CHEBI:29103"/>
    </cofactor>
    <text evidence="11">Binds 1 potassium ion per subunit.</text>
</comment>
<dbReference type="PROSITE" id="PS00376">
    <property type="entry name" value="ADOMET_SYNTHASE_1"/>
    <property type="match status" value="1"/>
</dbReference>
<dbReference type="EMBL" id="AFPW01000015">
    <property type="protein sequence ID" value="EGQ15441.1"/>
    <property type="molecule type" value="Genomic_DNA"/>
</dbReference>
<dbReference type="EMBL" id="CP003368">
    <property type="protein sequence ID" value="AGB28650.1"/>
    <property type="molecule type" value="Genomic_DNA"/>
</dbReference>
<dbReference type="Proteomes" id="UP000007820">
    <property type="component" value="Unassembled WGS sequence"/>
</dbReference>
<reference evidence="21" key="2">
    <citation type="submission" date="2012-02" db="EMBL/GenBank/DDBJ databases">
        <title>Complete sequence of chromosome 1 of Prevotella dentalis DSM 3688.</title>
        <authorList>
            <person name="Lucas S."/>
            <person name="Copeland A."/>
            <person name="Lapidus A."/>
            <person name="Glavina del Rio T."/>
            <person name="Dalin E."/>
            <person name="Tice H."/>
            <person name="Bruce D."/>
            <person name="Goodwin L."/>
            <person name="Pitluck S."/>
            <person name="Peters L."/>
            <person name="Mikhailova N."/>
            <person name="Chertkov O."/>
            <person name="Kyrpides N."/>
            <person name="Mavromatis K."/>
            <person name="Ivanova N."/>
            <person name="Brettin T."/>
            <person name="Detter J.C."/>
            <person name="Han C."/>
            <person name="Larimer F."/>
            <person name="Land M."/>
            <person name="Hauser L."/>
            <person name="Markowitz V."/>
            <person name="Cheng J.-F."/>
            <person name="Hugenholtz P."/>
            <person name="Woyke T."/>
            <person name="Wu D."/>
            <person name="Gronow S."/>
            <person name="Wellnitz S."/>
            <person name="Brambilla E."/>
            <person name="Klenk H.-P."/>
            <person name="Eisen J.A."/>
        </authorList>
    </citation>
    <scope>NUCLEOTIDE SEQUENCE [LARGE SCALE GENOMIC DNA]</scope>
    <source>
        <strain evidence="21">ATCC 49559 / DSM 3688 / JCM 13448 / NCTC 12043 / ES 2772</strain>
    </source>
</reference>
<dbReference type="eggNOG" id="COG0192">
    <property type="taxonomic scope" value="Bacteria"/>
</dbReference>
<dbReference type="SUPFAM" id="SSF55973">
    <property type="entry name" value="S-adenosylmethionine synthetase"/>
    <property type="match status" value="3"/>
</dbReference>
<dbReference type="InterPro" id="IPR022628">
    <property type="entry name" value="S-AdoMet_synt_N"/>
</dbReference>
<evidence type="ECO:0000313" key="20">
    <source>
        <dbReference type="Proteomes" id="UP000007820"/>
    </source>
</evidence>
<protein>
    <recommendedName>
        <fullName evidence="11">S-adenosylmethionine synthase</fullName>
        <shortName evidence="11">AdoMet synthase</shortName>
        <ecNumber evidence="11">2.5.1.6</ecNumber>
    </recommendedName>
    <alternativeName>
        <fullName evidence="11">MAT</fullName>
    </alternativeName>
    <alternativeName>
        <fullName evidence="11">Methionine adenosyltransferase</fullName>
    </alternativeName>
</protein>
<dbReference type="InterPro" id="IPR022631">
    <property type="entry name" value="ADOMET_SYNTHASE_CS"/>
</dbReference>
<dbReference type="Proteomes" id="UP000010862">
    <property type="component" value="Chromosome 1"/>
</dbReference>
<comment type="catalytic activity">
    <reaction evidence="11">
        <text>L-methionine + ATP + H2O = S-adenosyl-L-methionine + phosphate + diphosphate</text>
        <dbReference type="Rhea" id="RHEA:21080"/>
        <dbReference type="ChEBI" id="CHEBI:15377"/>
        <dbReference type="ChEBI" id="CHEBI:30616"/>
        <dbReference type="ChEBI" id="CHEBI:33019"/>
        <dbReference type="ChEBI" id="CHEBI:43474"/>
        <dbReference type="ChEBI" id="CHEBI:57844"/>
        <dbReference type="ChEBI" id="CHEBI:59789"/>
        <dbReference type="EC" id="2.5.1.6"/>
    </reaction>
</comment>
<evidence type="ECO:0000256" key="2">
    <source>
        <dbReference type="ARBA" id="ARBA00009685"/>
    </source>
</evidence>
<feature type="binding site" evidence="11">
    <location>
        <position position="273"/>
    </location>
    <ligand>
        <name>L-methionine</name>
        <dbReference type="ChEBI" id="CHEBI:57844"/>
        <note>ligand shared between two neighboring subunits</note>
    </ligand>
</feature>
<dbReference type="Pfam" id="PF02773">
    <property type="entry name" value="S-AdoMet_synt_C"/>
    <property type="match status" value="1"/>
</dbReference>
<keyword evidence="7 11" id="KW-0547">Nucleotide-binding</keyword>
<feature type="binding site" description="in other chain" evidence="11">
    <location>
        <begin position="279"/>
        <end position="280"/>
    </location>
    <ligand>
        <name>ATP</name>
        <dbReference type="ChEBI" id="CHEBI:30616"/>
        <note>ligand shared between two neighboring subunits</note>
    </ligand>
</feature>
<keyword evidence="9 11" id="KW-0460">Magnesium</keyword>
<dbReference type="CDD" id="cd18079">
    <property type="entry name" value="S-AdoMet_synt"/>
    <property type="match status" value="1"/>
</dbReference>
<keyword evidence="5 11" id="KW-0808">Transferase</keyword>
<dbReference type="GO" id="GO:0000287">
    <property type="term" value="F:magnesium ion binding"/>
    <property type="evidence" value="ECO:0007669"/>
    <property type="project" value="UniProtKB-UniRule"/>
</dbReference>
<feature type="binding site" description="in other chain" evidence="11">
    <location>
        <position position="25"/>
    </location>
    <ligand>
        <name>ATP</name>
        <dbReference type="ChEBI" id="CHEBI:30616"/>
        <note>ligand shared between two neighboring subunits</note>
    </ligand>
</feature>
<feature type="binding site" description="in other chain" evidence="11">
    <location>
        <position position="109"/>
    </location>
    <ligand>
        <name>L-methionine</name>
        <dbReference type="ChEBI" id="CHEBI:57844"/>
        <note>ligand shared between two neighboring subunits</note>
    </ligand>
</feature>
<reference evidence="19 20" key="1">
    <citation type="submission" date="2011-04" db="EMBL/GenBank/DDBJ databases">
        <authorList>
            <person name="Muzny D."/>
            <person name="Qin X."/>
            <person name="Deng J."/>
            <person name="Jiang H."/>
            <person name="Liu Y."/>
            <person name="Qu J."/>
            <person name="Song X.-Z."/>
            <person name="Zhang L."/>
            <person name="Thornton R."/>
            <person name="Coyle M."/>
            <person name="Francisco L."/>
            <person name="Jackson L."/>
            <person name="Javaid M."/>
            <person name="Korchina V."/>
            <person name="Kovar C."/>
            <person name="Mata R."/>
            <person name="Mathew T."/>
            <person name="Ngo R."/>
            <person name="Nguyen L."/>
            <person name="Nguyen N."/>
            <person name="Okwuonu G."/>
            <person name="Ongeri F."/>
            <person name="Pham C."/>
            <person name="Simmons D."/>
            <person name="Wilczek-Boney K."/>
            <person name="Hale W."/>
            <person name="Jakkamsetti A."/>
            <person name="Pham P."/>
            <person name="Ruth R."/>
            <person name="San Lucas F."/>
            <person name="Warren J."/>
            <person name="Zhang J."/>
            <person name="Zhao Z."/>
            <person name="Zhou C."/>
            <person name="Zhu D."/>
            <person name="Lee S."/>
            <person name="Bess C."/>
            <person name="Blankenburg K."/>
            <person name="Forbes L."/>
            <person name="Fu Q."/>
            <person name="Gubbala S."/>
            <person name="Hirani K."/>
            <person name="Jayaseelan J.C."/>
            <person name="Lara F."/>
            <person name="Munidasa M."/>
            <person name="Palculict T."/>
            <person name="Patil S."/>
            <person name="Pu L.-L."/>
            <person name="Saada N."/>
            <person name="Tang L."/>
            <person name="Weissenberger G."/>
            <person name="Zhu Y."/>
            <person name="Hemphill L."/>
            <person name="Shang Y."/>
            <person name="Youmans B."/>
            <person name="Ayvaz T."/>
            <person name="Ross M."/>
            <person name="Santibanez J."/>
            <person name="Aqrawi P."/>
            <person name="Gross S."/>
            <person name="Joshi V."/>
            <person name="Fowler G."/>
            <person name="Nazareth L."/>
            <person name="Reid J."/>
            <person name="Worley K."/>
            <person name="Petrosino J."/>
            <person name="Highlander S."/>
            <person name="Gibbs R."/>
        </authorList>
    </citation>
    <scope>NUCLEOTIDE SEQUENCE [LARGE SCALE GENOMIC DNA]</scope>
    <source>
        <strain evidence="19 20">DSM 3688</strain>
    </source>
</reference>
<keyword evidence="6 11" id="KW-0479">Metal-binding</keyword>
<dbReference type="PANTHER" id="PTHR11964">
    <property type="entry name" value="S-ADENOSYLMETHIONINE SYNTHETASE"/>
    <property type="match status" value="1"/>
</dbReference>
<evidence type="ECO:0000256" key="10">
    <source>
        <dbReference type="ARBA" id="ARBA00022958"/>
    </source>
</evidence>
<dbReference type="InterPro" id="IPR022629">
    <property type="entry name" value="S-AdoMet_synt_central"/>
</dbReference>